<dbReference type="RefSeq" id="WP_349957391.1">
    <property type="nucleotide sequence ID" value="NZ_CP157960.1"/>
</dbReference>
<dbReference type="AlphaFoldDB" id="A0AAU7RS33"/>
<proteinExistence type="predicted"/>
<gene>
    <name evidence="1" type="ORF">ABM479_00640</name>
</gene>
<accession>A0AAU7RS33</accession>
<name>A0AAU7RS33_9HYPH</name>
<reference evidence="1" key="1">
    <citation type="submission" date="2024-06" db="EMBL/GenBank/DDBJ databases">
        <authorList>
            <person name="Li T."/>
            <person name="Gao R."/>
        </authorList>
    </citation>
    <scope>NUCLEOTIDE SEQUENCE</scope>
    <source>
        <strain evidence="1">ZPR3</strain>
    </source>
</reference>
<evidence type="ECO:0000313" key="1">
    <source>
        <dbReference type="EMBL" id="XBT93022.1"/>
    </source>
</evidence>
<sequence>MKARPITIGPDGSVRVPLARNGEAEATIDFEDYQTLISLGVSPNWQQTGRSVSARTPKGNMLVGRILMDAKAGQRMQYKDGNPLNLRRDNLSVREGGFSVVNNLEQLTAA</sequence>
<dbReference type="EMBL" id="CP157960">
    <property type="protein sequence ID" value="XBT93022.1"/>
    <property type="molecule type" value="Genomic_DNA"/>
</dbReference>
<organism evidence="1">
    <name type="scientific">Rhizobium sp. ZPR3</name>
    <dbReference type="NCBI Taxonomy" id="3158967"/>
    <lineage>
        <taxon>Bacteria</taxon>
        <taxon>Pseudomonadati</taxon>
        <taxon>Pseudomonadota</taxon>
        <taxon>Alphaproteobacteria</taxon>
        <taxon>Hyphomicrobiales</taxon>
        <taxon>Rhizobiaceae</taxon>
        <taxon>Rhizobium/Agrobacterium group</taxon>
        <taxon>Rhizobium</taxon>
    </lineage>
</organism>
<protein>
    <submittedName>
        <fullName evidence="1">Uncharacterized protein</fullName>
    </submittedName>
</protein>